<dbReference type="PROSITE" id="PS50290">
    <property type="entry name" value="PI3_4_KINASE_3"/>
    <property type="match status" value="1"/>
</dbReference>
<keyword evidence="1" id="KW-0723">Serine/threonine-protein kinase</keyword>
<evidence type="ECO:0000313" key="8">
    <source>
        <dbReference type="EMBL" id="KAK3095904.1"/>
    </source>
</evidence>
<evidence type="ECO:0000256" key="5">
    <source>
        <dbReference type="SAM" id="MobiDB-lite"/>
    </source>
</evidence>
<dbReference type="PANTHER" id="PTHR37079">
    <property type="entry name" value="SERINE/THREONINE-PROTEIN KINASE ATM"/>
    <property type="match status" value="1"/>
</dbReference>
<dbReference type="Pfam" id="PF02259">
    <property type="entry name" value="FAT"/>
    <property type="match status" value="1"/>
</dbReference>
<dbReference type="EMBL" id="VSWD01000008">
    <property type="protein sequence ID" value="KAK3095904.1"/>
    <property type="molecule type" value="Genomic_DNA"/>
</dbReference>
<sequence length="3042" mass="345525">MDYLSDVAVCVRELSSEKATDRKKSVEKLKQLIQKGSVITNLDKNSDKKLAGKKERMFSWDDIVKGVFYYISIETDALCKGKEAHTAATKANREKKKQEISGTLKLVIKQADKRGARLRCSPILDHIKESLLDEYMCTAFGLDYSNILLKSLLSSRKYWTEIATNTWLEFVSLYCKLYTSEDCMLDRVLLSRVIQSLILGASKQCDIRPKRLLTFYTDVFKNIRQEKSNTVVENLLKGMNVFVKNIAENARVQICKMGEEVFVSLLYVWNSRPSLTLKEEVIEFLGLQIQAHHPHGARREEPGAYAFDWDSWMSSLRKLYEVVYTDMQEMRGRSRFSGGAQGTSLSDTYVELVADLCNQLFSSDTNSIEVTQIADNTQEGRSVKKRRLESGWSAVLDVLTTAGHAPYVIPWLQLVTKIVQKYPQNFPADTLYSYLDVLAKLLTEFKKNDVMQYVFACIQAFIENWECIPQSAPETCLPLINQIWNAALRTIYFHHAESAAFHLVSSAIQKRLIEPSTDVWSIFLPSVGSPNNHSIIFLLTFLQNCLLPENHRADFLSASTKESSKGQYALRKQLFDWMLLDRERACENFQVKISENLDPELRGRMLVSLLLKSPWKQLPEQKDSKDLEEESSSLQHLYSETCLQFKTGNAKKNWKKGMSSVSSESIVPMMMKHLECKFKEEVMILMDVIEVESCHLETLCWEVCVLGTMLHHMVEWGVVTTENLQTLELVTMLKALMKKMGNFMESVLTKESSLSLCKSLSWLRRALHVGECDNQGEIVVGRLLRSLFPAKVLDILLGIVKDKGKGKSRKDASEFSLSRGSQSGSKRRRIDDDLDDMDIEFDSPPAQDQGEDVDDFDDDIAESQELDSTNQEVQEYCSITSPLLLTEHQRLRQDAVHVLALWCGYDTIDDKQMARYDMALDGSFVKSKLVHIFQEENFDTSKVADLQLMKILVETLSNKHHNISNESLLTIITAIRFVAKDHRHDQTACCMCVDLLTLLIPRLKNDDEMVPAVLQECRQSALMLLSAFCNCVLEHSSFKYVQCTCISSLMYFQCDPNESWATLSVKRDGEKISSPVNIELLRPLSDLSLTVRLSSAHAITKLFNCDGVPVDRGDQDKMFDKIYEEIMEALDIQGNLSAERLNDERNNRTTSSLCTIGNIICVSPTCEKKALFAMCQLIRERGVEVERVLKVVERLSDRQSFKDGRLYMTCHLPYLIHQWLSLSYPVMEFPYQLLLCNSHVEFFRNHHQVLIPELMMMKDVNSAKEVVQTMQEDWGTVLKRCIPSIMVHILPLFAATGEAAEDRNVKRRTAHASVIYDLLATEVTKEVVERCISSSLDVIVVKILRCMYDPDEDEFVKTGHIKDLDPEPNPPCFNTYITQSTINYLSKSFSGSNRSLVEVLSKTQDSIQNILLDLATDLVREHRLHEKRRVLLMYRLFSKMLLKEFSSQLGAARDYVLREIVHRLMYLIKAMIKLDKEGSDNDDYISNIGCMALELLKEACYVGTEVYVKEIQKYLMLMVSGLTSVVQHGGVMAAEAMDILKMLIIDSNEGLIDTIVLLDPFPQTEEFHTLSAVYNRLKSTSTEVSLRQHVQDFILSTEKNWVSVDERKEGLSHLSRMLAEKGTEMKDLIEECRVKGSSSLLGKFVSQLVHMSRSASNSEVKVILATCLGQIGPVDLAMLSLPQLNSKLGKKIDVDVKLRNHGVIVKELTQYLISEDMELVRATSNVLKSTLSTSSGIRFIAHCRADKEEDMLQYLYPFIPKKKSGVSSQDSSNQNDDLFTSLVDQSDLWMPAKCGHKEWIQNLTCTIITSGGLKDELLSLLEPVCTLKVGFCELILPFLIHNIVLDGDPSYREILSRHFCQFFLQHCSAISGGRYPTSVNNCENKNICMNKDSLRTMLNVVHYLRQQDRPKEGRKNTTVWDNNFWLDLNYLHISKVALYCSAYFSAVMYAEIWCNSERLKTEADMKKKNSQGSQGHGQGHSQVVEQFSQDTPIESLSSNSEGVEVNVQDLLLEAYRQTGDPDGVYGCGAGRLADTTSRLKTYEHECKWDKAALTYDIERSLGGVDIGMLQAIQKLGTRDWLQRCLQDVGSKPGSNPEIREIQYQAAWHSAQWDMENNASTSKGASFHENVYTALSSVRDRQPMNAVSAINSAKLCVLDGLGETTIESCRSLYPLLSNLQCVSQIDHVLQGDLSNSLVLDELNERWMEESLAIYTDFDYIEPTYQIRCAVLKILGGICEDHVGAQTGLQHQLMTLVKEAVGAKKHQVAERALFELMSHVTTDLKVEIPKLIEQAKFYWTRQEPNIAKHLMKNLIGRLEKNESLDAARLYPLALSIYGSWLAETHSENHNIILEQYLEKTVSLMESLEFDGDSCLDAYLSLARFCDGQYQNIVNYMKSSTFEAKQGLMKKAQDEMEKMRVLSEEELLKDRYYRTLLLQSNIDQSEMDSMERDRVKFLMTALENYLKCLRYGDKHDLRMFRMTSMWFSNSAMKEVNNLMKSYIEEIKSYKFLPLMYQLCARMDTKVTSDQSPVFQEVLNKVIERAARGHPHHTLNCILALAHAKKDEEIFKQPSTATKKSGRLARSNSDAKKDDEGRIEAAKNMVQRLKSPNSGVAAIVKDMETLCIAYIQLANIGVSQHKTNTKPIPLDKRLLITQIKDLNNVAMPTVNIQVDPSCRYDYLVTLKGFEPTFKLAGGINLPKIITCVGSDGVGRRQLVKGRDDLRQDAVMQQFFSMMNNLLTKDQETRKRQLQVRQYKVIPLSKCSGLLEWCEGTLPIGQYLIGGGDESKGAHKRYRPYDISFLECRKAIGQCASSPRTDASKKLKVFLEVCSKFQPVFRYFFMEHFPEPAEWFEKRLIYTKSVATTSIVGYILGLGDRHVQNILVDVNTAEFVHIDLGVAFEQGRILPTPETVPFRLTRDIVDGMGVSGVEGVFRRCCEKTMEVMHQNQEALLTILEVLLYDPLNNWTMSPHKAVKIQAHRDRADESEMNTTTDILDITNGASSPGSPAIVNPSPLTASGLIVPTQMELSTPYKIFLENTITLN</sequence>
<dbReference type="Gene3D" id="3.30.1010.10">
    <property type="entry name" value="Phosphatidylinositol 3-kinase Catalytic Subunit, Chain A, domain 4"/>
    <property type="match status" value="1"/>
</dbReference>
<feature type="domain" description="PI3K/PI4K catalytic" evidence="6">
    <location>
        <begin position="2685"/>
        <end position="3005"/>
    </location>
</feature>
<dbReference type="InterPro" id="IPR036940">
    <property type="entry name" value="PI3/4_kinase_cat_sf"/>
</dbReference>
<dbReference type="CDD" id="cd05171">
    <property type="entry name" value="PIKKc_ATM"/>
    <property type="match status" value="1"/>
</dbReference>
<dbReference type="GO" id="GO:0004674">
    <property type="term" value="F:protein serine/threonine kinase activity"/>
    <property type="evidence" value="ECO:0007669"/>
    <property type="project" value="UniProtKB-KW"/>
</dbReference>
<name>A0AA88YBB2_PINIB</name>
<dbReference type="Pfam" id="PF00454">
    <property type="entry name" value="PI3_PI4_kinase"/>
    <property type="match status" value="1"/>
</dbReference>
<dbReference type="Gene3D" id="1.10.1070.11">
    <property type="entry name" value="Phosphatidylinositol 3-/4-kinase, catalytic domain"/>
    <property type="match status" value="1"/>
</dbReference>
<dbReference type="SUPFAM" id="SSF48371">
    <property type="entry name" value="ARM repeat"/>
    <property type="match status" value="2"/>
</dbReference>
<organism evidence="8 9">
    <name type="scientific">Pinctada imbricata</name>
    <name type="common">Atlantic pearl-oyster</name>
    <name type="synonym">Pinctada martensii</name>
    <dbReference type="NCBI Taxonomy" id="66713"/>
    <lineage>
        <taxon>Eukaryota</taxon>
        <taxon>Metazoa</taxon>
        <taxon>Spiralia</taxon>
        <taxon>Lophotrochozoa</taxon>
        <taxon>Mollusca</taxon>
        <taxon>Bivalvia</taxon>
        <taxon>Autobranchia</taxon>
        <taxon>Pteriomorphia</taxon>
        <taxon>Pterioida</taxon>
        <taxon>Pterioidea</taxon>
        <taxon>Pteriidae</taxon>
        <taxon>Pinctada</taxon>
    </lineage>
</organism>
<accession>A0AA88YBB2</accession>
<feature type="domain" description="FAT" evidence="7">
    <location>
        <begin position="1932"/>
        <end position="2560"/>
    </location>
</feature>
<feature type="region of interest" description="Disordered" evidence="5">
    <location>
        <begin position="2568"/>
        <end position="2593"/>
    </location>
</feature>
<evidence type="ECO:0000313" key="9">
    <source>
        <dbReference type="Proteomes" id="UP001186944"/>
    </source>
</evidence>
<evidence type="ECO:0000256" key="3">
    <source>
        <dbReference type="ARBA" id="ARBA00022777"/>
    </source>
</evidence>
<dbReference type="PROSITE" id="PS00916">
    <property type="entry name" value="PI3_4_KINASE_2"/>
    <property type="match status" value="1"/>
</dbReference>
<proteinExistence type="predicted"/>
<evidence type="ECO:0000259" key="7">
    <source>
        <dbReference type="PROSITE" id="PS51189"/>
    </source>
</evidence>
<dbReference type="Pfam" id="PF11640">
    <property type="entry name" value="TAN"/>
    <property type="match status" value="1"/>
</dbReference>
<evidence type="ECO:0000259" key="6">
    <source>
        <dbReference type="PROSITE" id="PS50290"/>
    </source>
</evidence>
<dbReference type="InterPro" id="IPR003151">
    <property type="entry name" value="PIK-rel_kinase_FAT"/>
</dbReference>
<dbReference type="InterPro" id="IPR016024">
    <property type="entry name" value="ARM-type_fold"/>
</dbReference>
<dbReference type="PROSITE" id="PS51189">
    <property type="entry name" value="FAT"/>
    <property type="match status" value="1"/>
</dbReference>
<protein>
    <recommendedName>
        <fullName evidence="10">Non-specific serine/threonine protein kinase</fullName>
    </recommendedName>
</protein>
<gene>
    <name evidence="8" type="ORF">FSP39_020638</name>
</gene>
<evidence type="ECO:0000256" key="2">
    <source>
        <dbReference type="ARBA" id="ARBA00022679"/>
    </source>
</evidence>
<dbReference type="SMART" id="SM00146">
    <property type="entry name" value="PI3Kc"/>
    <property type="match status" value="1"/>
</dbReference>
<reference evidence="8" key="1">
    <citation type="submission" date="2019-08" db="EMBL/GenBank/DDBJ databases">
        <title>The improved chromosome-level genome for the pearl oyster Pinctada fucata martensii using PacBio sequencing and Hi-C.</title>
        <authorList>
            <person name="Zheng Z."/>
        </authorList>
    </citation>
    <scope>NUCLEOTIDE SEQUENCE</scope>
    <source>
        <strain evidence="8">ZZ-2019</strain>
        <tissue evidence="8">Adductor muscle</tissue>
    </source>
</reference>
<evidence type="ECO:0000256" key="1">
    <source>
        <dbReference type="ARBA" id="ARBA00022527"/>
    </source>
</evidence>
<dbReference type="InterPro" id="IPR000403">
    <property type="entry name" value="PI3/4_kinase_cat_dom"/>
</dbReference>
<dbReference type="InterPro" id="IPR018936">
    <property type="entry name" value="PI3/4_kinase_CS"/>
</dbReference>
<feature type="compositionally biased region" description="Acidic residues" evidence="5">
    <location>
        <begin position="832"/>
        <end position="841"/>
    </location>
</feature>
<feature type="compositionally biased region" description="Low complexity" evidence="5">
    <location>
        <begin position="814"/>
        <end position="824"/>
    </location>
</feature>
<dbReference type="InterPro" id="IPR021668">
    <property type="entry name" value="TAN"/>
</dbReference>
<evidence type="ECO:0008006" key="10">
    <source>
        <dbReference type="Google" id="ProtNLM"/>
    </source>
</evidence>
<dbReference type="GO" id="GO:0006281">
    <property type="term" value="P:DNA repair"/>
    <property type="evidence" value="ECO:0007669"/>
    <property type="project" value="InterPro"/>
</dbReference>
<dbReference type="InterPro" id="IPR011009">
    <property type="entry name" value="Kinase-like_dom_sf"/>
</dbReference>
<dbReference type="PROSITE" id="PS00915">
    <property type="entry name" value="PI3_4_KINASE_1"/>
    <property type="match status" value="1"/>
</dbReference>
<keyword evidence="2" id="KW-0808">Transferase</keyword>
<keyword evidence="3" id="KW-0418">Kinase</keyword>
<comment type="caution">
    <text evidence="8">The sequence shown here is derived from an EMBL/GenBank/DDBJ whole genome shotgun (WGS) entry which is preliminary data.</text>
</comment>
<comment type="catalytic activity">
    <reaction evidence="4">
        <text>L-threonyl-[protein] + ATP = O-phospho-L-threonyl-[protein] + ADP + H(+)</text>
        <dbReference type="Rhea" id="RHEA:46608"/>
        <dbReference type="Rhea" id="RHEA-COMP:11060"/>
        <dbReference type="Rhea" id="RHEA-COMP:11605"/>
        <dbReference type="ChEBI" id="CHEBI:15378"/>
        <dbReference type="ChEBI" id="CHEBI:30013"/>
        <dbReference type="ChEBI" id="CHEBI:30616"/>
        <dbReference type="ChEBI" id="CHEBI:61977"/>
        <dbReference type="ChEBI" id="CHEBI:456216"/>
        <dbReference type="EC" id="2.7.11.1"/>
    </reaction>
</comment>
<keyword evidence="9" id="KW-1185">Reference proteome</keyword>
<dbReference type="SUPFAM" id="SSF56112">
    <property type="entry name" value="Protein kinase-like (PK-like)"/>
    <property type="match status" value="1"/>
</dbReference>
<dbReference type="FunFam" id="3.30.1010.10:FF:000015">
    <property type="entry name" value="Serine-protein kinase ATM"/>
    <property type="match status" value="1"/>
</dbReference>
<feature type="region of interest" description="Disordered" evidence="5">
    <location>
        <begin position="805"/>
        <end position="855"/>
    </location>
</feature>
<dbReference type="InterPro" id="IPR038980">
    <property type="entry name" value="ATM_plant"/>
</dbReference>
<dbReference type="InterPro" id="IPR014009">
    <property type="entry name" value="PIK_FAT"/>
</dbReference>
<evidence type="ECO:0000256" key="4">
    <source>
        <dbReference type="ARBA" id="ARBA00047899"/>
    </source>
</evidence>
<dbReference type="InterPro" id="IPR044107">
    <property type="entry name" value="PIKKc_ATM"/>
</dbReference>
<dbReference type="Proteomes" id="UP001186944">
    <property type="component" value="Unassembled WGS sequence"/>
</dbReference>
<dbReference type="PANTHER" id="PTHR37079:SF4">
    <property type="entry name" value="SERINE_THREONINE-PROTEIN KINASE ATM"/>
    <property type="match status" value="1"/>
</dbReference>
<dbReference type="SMART" id="SM01342">
    <property type="entry name" value="TAN"/>
    <property type="match status" value="1"/>
</dbReference>